<protein>
    <submittedName>
        <fullName evidence="4">Gfo/Idh/MocA family protein</fullName>
    </submittedName>
</protein>
<keyword evidence="5" id="KW-1185">Reference proteome</keyword>
<dbReference type="Pfam" id="PF01408">
    <property type="entry name" value="GFO_IDH_MocA"/>
    <property type="match status" value="1"/>
</dbReference>
<feature type="domain" description="GFO/IDH/MocA-like oxidoreductase" evidence="3">
    <location>
        <begin position="144"/>
        <end position="280"/>
    </location>
</feature>
<name>A0ABD6A9H0_9EURY</name>
<reference evidence="4 5" key="1">
    <citation type="journal article" date="2019" name="Int. J. Syst. Evol. Microbiol.">
        <title>The Global Catalogue of Microorganisms (GCM) 10K type strain sequencing project: providing services to taxonomists for standard genome sequencing and annotation.</title>
        <authorList>
            <consortium name="The Broad Institute Genomics Platform"/>
            <consortium name="The Broad Institute Genome Sequencing Center for Infectious Disease"/>
            <person name="Wu L."/>
            <person name="Ma J."/>
        </authorList>
    </citation>
    <scope>NUCLEOTIDE SEQUENCE [LARGE SCALE GENOMIC DNA]</scope>
    <source>
        <strain evidence="4 5">PSR21</strain>
    </source>
</reference>
<dbReference type="Proteomes" id="UP001596547">
    <property type="component" value="Unassembled WGS sequence"/>
</dbReference>
<dbReference type="Gene3D" id="3.40.50.720">
    <property type="entry name" value="NAD(P)-binding Rossmann-like Domain"/>
    <property type="match status" value="1"/>
</dbReference>
<dbReference type="PANTHER" id="PTHR43818:SF11">
    <property type="entry name" value="BCDNA.GH03377"/>
    <property type="match status" value="1"/>
</dbReference>
<dbReference type="Gene3D" id="3.30.360.10">
    <property type="entry name" value="Dihydrodipicolinate Reductase, domain 2"/>
    <property type="match status" value="1"/>
</dbReference>
<sequence length="370" mass="40181">MNTSTNKTTSAPPRVGLIGLGSIGHIHAEHLQSLATEGVVELAGGMDISSEACERFENRFGVRAYEYPEELYETVDAVIVATPNRFHEEYAVDAFEAGLDVFLEKPLAHNLQSAERIADAAHAAEGIGMVGFLNRFNDAVRVFKHYQRQGRFGEVTHVEANYVRRRGVPGRGSWFTDKAVSGGGALVDIGVHAIDLALHLLSFPEVRELTGVTRSQFGHQEDYTYLEMWGEDGEGVFDVDDSASAFIRCAEDRTVSLEVAWATNRPPTTEFVVHGTEGGATLDLDGNLTIYEASSGGAPHFEDTEVATQRLPAMRSELRAFLAAVASDEPPTQNTVDEALVVQRVLDGIYRSAETGTAVSLHETPISASD</sequence>
<accession>A0ABD6A9H0</accession>
<dbReference type="Pfam" id="PF22725">
    <property type="entry name" value="GFO_IDH_MocA_C3"/>
    <property type="match status" value="1"/>
</dbReference>
<evidence type="ECO:0000259" key="2">
    <source>
        <dbReference type="Pfam" id="PF01408"/>
    </source>
</evidence>
<organism evidence="4 5">
    <name type="scientific">Halomarina halobia</name>
    <dbReference type="NCBI Taxonomy" id="3033386"/>
    <lineage>
        <taxon>Archaea</taxon>
        <taxon>Methanobacteriati</taxon>
        <taxon>Methanobacteriota</taxon>
        <taxon>Stenosarchaea group</taxon>
        <taxon>Halobacteria</taxon>
        <taxon>Halobacteriales</taxon>
        <taxon>Natronomonadaceae</taxon>
        <taxon>Halomarina</taxon>
    </lineage>
</organism>
<dbReference type="AlphaFoldDB" id="A0ABD6A9H0"/>
<dbReference type="SUPFAM" id="SSF55347">
    <property type="entry name" value="Glyceraldehyde-3-phosphate dehydrogenase-like, C-terminal domain"/>
    <property type="match status" value="1"/>
</dbReference>
<dbReference type="InterPro" id="IPR050463">
    <property type="entry name" value="Gfo/Idh/MocA_oxidrdct_glycsds"/>
</dbReference>
<gene>
    <name evidence="4" type="ORF">ACFQPE_09690</name>
</gene>
<dbReference type="InterPro" id="IPR055170">
    <property type="entry name" value="GFO_IDH_MocA-like_dom"/>
</dbReference>
<dbReference type="SUPFAM" id="SSF51735">
    <property type="entry name" value="NAD(P)-binding Rossmann-fold domains"/>
    <property type="match status" value="1"/>
</dbReference>
<dbReference type="RefSeq" id="WP_276303678.1">
    <property type="nucleotide sequence ID" value="NZ_CP119992.1"/>
</dbReference>
<proteinExistence type="predicted"/>
<dbReference type="InterPro" id="IPR000683">
    <property type="entry name" value="Gfo/Idh/MocA-like_OxRdtase_N"/>
</dbReference>
<evidence type="ECO:0000256" key="1">
    <source>
        <dbReference type="ARBA" id="ARBA00023002"/>
    </source>
</evidence>
<comment type="caution">
    <text evidence="4">The sequence shown here is derived from an EMBL/GenBank/DDBJ whole genome shotgun (WGS) entry which is preliminary data.</text>
</comment>
<evidence type="ECO:0000259" key="3">
    <source>
        <dbReference type="Pfam" id="PF22725"/>
    </source>
</evidence>
<evidence type="ECO:0000313" key="4">
    <source>
        <dbReference type="EMBL" id="MFC7317065.1"/>
    </source>
</evidence>
<dbReference type="GO" id="GO:0016491">
    <property type="term" value="F:oxidoreductase activity"/>
    <property type="evidence" value="ECO:0007669"/>
    <property type="project" value="UniProtKB-KW"/>
</dbReference>
<evidence type="ECO:0000313" key="5">
    <source>
        <dbReference type="Proteomes" id="UP001596547"/>
    </source>
</evidence>
<dbReference type="GeneID" id="79316281"/>
<keyword evidence="1" id="KW-0560">Oxidoreductase</keyword>
<feature type="domain" description="Gfo/Idh/MocA-like oxidoreductase N-terminal" evidence="2">
    <location>
        <begin position="14"/>
        <end position="132"/>
    </location>
</feature>
<dbReference type="InterPro" id="IPR036291">
    <property type="entry name" value="NAD(P)-bd_dom_sf"/>
</dbReference>
<dbReference type="PANTHER" id="PTHR43818">
    <property type="entry name" value="BCDNA.GH03377"/>
    <property type="match status" value="1"/>
</dbReference>
<dbReference type="EMBL" id="JBHTBF010000002">
    <property type="protein sequence ID" value="MFC7317065.1"/>
    <property type="molecule type" value="Genomic_DNA"/>
</dbReference>